<reference evidence="2 3" key="1">
    <citation type="submission" date="2017-09" db="EMBL/GenBank/DDBJ databases">
        <title>Depth-based differentiation of microbial function through sediment-hosted aquifers and enrichment of novel symbionts in the deep terrestrial subsurface.</title>
        <authorList>
            <person name="Probst A.J."/>
            <person name="Ladd B."/>
            <person name="Jarett J.K."/>
            <person name="Geller-Mcgrath D.E."/>
            <person name="Sieber C.M."/>
            <person name="Emerson J.B."/>
            <person name="Anantharaman K."/>
            <person name="Thomas B.C."/>
            <person name="Malmstrom R."/>
            <person name="Stieglmeier M."/>
            <person name="Klingl A."/>
            <person name="Woyke T."/>
            <person name="Ryan C.M."/>
            <person name="Banfield J.F."/>
        </authorList>
    </citation>
    <scope>NUCLEOTIDE SEQUENCE [LARGE SCALE GENOMIC DNA]</scope>
    <source>
        <strain evidence="2">CG22_combo_CG10-13_8_21_14_all_38_20</strain>
    </source>
</reference>
<organism evidence="2 3">
    <name type="scientific">Candidatus Roizmanbacteria bacterium CG22_combo_CG10-13_8_21_14_all_38_20</name>
    <dbReference type="NCBI Taxonomy" id="1974862"/>
    <lineage>
        <taxon>Bacteria</taxon>
        <taxon>Candidatus Roizmaniibacteriota</taxon>
    </lineage>
</organism>
<dbReference type="GO" id="GO:0003677">
    <property type="term" value="F:DNA binding"/>
    <property type="evidence" value="ECO:0007669"/>
    <property type="project" value="InterPro"/>
</dbReference>
<feature type="domain" description="Transposase IS200-like" evidence="1">
    <location>
        <begin position="8"/>
        <end position="158"/>
    </location>
</feature>
<dbReference type="Proteomes" id="UP000231246">
    <property type="component" value="Unassembled WGS sequence"/>
</dbReference>
<protein>
    <recommendedName>
        <fullName evidence="1">Transposase IS200-like domain-containing protein</fullName>
    </recommendedName>
</protein>
<evidence type="ECO:0000313" key="3">
    <source>
        <dbReference type="Proteomes" id="UP000231246"/>
    </source>
</evidence>
<dbReference type="AlphaFoldDB" id="A0A2H0BUK7"/>
<dbReference type="SMART" id="SM01321">
    <property type="entry name" value="Y1_Tnp"/>
    <property type="match status" value="1"/>
</dbReference>
<dbReference type="EMBL" id="PCTA01000028">
    <property type="protein sequence ID" value="PIP61363.1"/>
    <property type="molecule type" value="Genomic_DNA"/>
</dbReference>
<dbReference type="InterPro" id="IPR036515">
    <property type="entry name" value="Transposase_17_sf"/>
</dbReference>
<dbReference type="GO" id="GO:0004803">
    <property type="term" value="F:transposase activity"/>
    <property type="evidence" value="ECO:0007669"/>
    <property type="project" value="InterPro"/>
</dbReference>
<dbReference type="Gene3D" id="3.30.70.1290">
    <property type="entry name" value="Transposase IS200-like"/>
    <property type="match status" value="1"/>
</dbReference>
<evidence type="ECO:0000259" key="1">
    <source>
        <dbReference type="SMART" id="SM01321"/>
    </source>
</evidence>
<dbReference type="GO" id="GO:0006313">
    <property type="term" value="P:DNA transposition"/>
    <property type="evidence" value="ECO:0007669"/>
    <property type="project" value="InterPro"/>
</dbReference>
<dbReference type="PANTHER" id="PTHR34322">
    <property type="entry name" value="TRANSPOSASE, Y1_TNP DOMAIN-CONTAINING"/>
    <property type="match status" value="1"/>
</dbReference>
<evidence type="ECO:0000313" key="2">
    <source>
        <dbReference type="EMBL" id="PIP61363.1"/>
    </source>
</evidence>
<dbReference type="Pfam" id="PF01797">
    <property type="entry name" value="Y1_Tnp"/>
    <property type="match status" value="1"/>
</dbReference>
<dbReference type="PANTHER" id="PTHR34322:SF2">
    <property type="entry name" value="TRANSPOSASE IS200-LIKE DOMAIN-CONTAINING PROTEIN"/>
    <property type="match status" value="1"/>
</dbReference>
<comment type="caution">
    <text evidence="2">The sequence shown here is derived from an EMBL/GenBank/DDBJ whole genome shotgun (WGS) entry which is preliminary data.</text>
</comment>
<accession>A0A2H0BUK7</accession>
<dbReference type="InterPro" id="IPR002686">
    <property type="entry name" value="Transposase_17"/>
</dbReference>
<gene>
    <name evidence="2" type="ORF">COW99_04440</name>
</gene>
<dbReference type="SUPFAM" id="SSF143422">
    <property type="entry name" value="Transposase IS200-like"/>
    <property type="match status" value="1"/>
</dbReference>
<sequence length="230" mass="26711">MARNIKFMTGNFYHVYNRGVRKSDIFLKNQDYKRWEKLLYWCNNYDYSYSRYLSRLFQIKRKGGSVEQLNELVRMHKLDTPLVDIHAFVEMSNHFHLLLRQISDDGIAKFMQKLATAYAMYFNLTVGFKGAVFEGSYCAVEVLSDAQLMQLFRYIHLNPQAAGLVDIENLLSYQWSSLSSYCSGSDDKALTKDFFLGLFKSKDDLLEFIVSAAVEGNHELLKDVVIDDHS</sequence>
<name>A0A2H0BUK7_9BACT</name>
<proteinExistence type="predicted"/>